<reference evidence="1" key="1">
    <citation type="submission" date="2021-01" db="EMBL/GenBank/DDBJ databases">
        <title>Modified the classification status of verrucomicrobia.</title>
        <authorList>
            <person name="Feng X."/>
        </authorList>
    </citation>
    <scope>NUCLEOTIDE SEQUENCE</scope>
    <source>
        <strain evidence="1">KCTC 22201</strain>
    </source>
</reference>
<gene>
    <name evidence="1" type="ORF">JIN81_12420</name>
</gene>
<evidence type="ECO:0000313" key="2">
    <source>
        <dbReference type="Proteomes" id="UP000658278"/>
    </source>
</evidence>
<accession>A0A934RB81</accession>
<proteinExistence type="predicted"/>
<organism evidence="1 2">
    <name type="scientific">Haloferula rosea</name>
    <dbReference type="NCBI Taxonomy" id="490093"/>
    <lineage>
        <taxon>Bacteria</taxon>
        <taxon>Pseudomonadati</taxon>
        <taxon>Verrucomicrobiota</taxon>
        <taxon>Verrucomicrobiia</taxon>
        <taxon>Verrucomicrobiales</taxon>
        <taxon>Verrucomicrobiaceae</taxon>
        <taxon>Haloferula</taxon>
    </lineage>
</organism>
<sequence length="263" mass="29375">MMFLALRSILRESGLRVRRLRTAIRSWPVYLEDRLRFRSGGLGQDFAWGKELPILTEKEEASGGFGAYLLQDVTVARWILEADPSKHVDVGSRIDGFVTHLAVFREVEVIDIRPAPGAIPGVLFHHLDLMSDLPAEWRETCESLSCLHTIEHFGLGRYGDPIDPKGYLKGLDRLKEMVKPGGVLYLSTPIGPQRVEFNAHRVFAAATFLGWFEEGWEVERFVVLDDDNRLLSPALCDKAGVSNHFGCHAGVGIIAARKRVSAP</sequence>
<keyword evidence="2" id="KW-1185">Reference proteome</keyword>
<dbReference type="Pfam" id="PF03269">
    <property type="entry name" value="DUF268"/>
    <property type="match status" value="1"/>
</dbReference>
<dbReference type="InterPro" id="IPR004951">
    <property type="entry name" value="DUF268_CAE_spp"/>
</dbReference>
<dbReference type="EMBL" id="JAENII010000009">
    <property type="protein sequence ID" value="MBK1827827.1"/>
    <property type="molecule type" value="Genomic_DNA"/>
</dbReference>
<dbReference type="Proteomes" id="UP000658278">
    <property type="component" value="Unassembled WGS sequence"/>
</dbReference>
<comment type="caution">
    <text evidence="1">The sequence shown here is derived from an EMBL/GenBank/DDBJ whole genome shotgun (WGS) entry which is preliminary data.</text>
</comment>
<dbReference type="AlphaFoldDB" id="A0A934RB81"/>
<dbReference type="SUPFAM" id="SSF53335">
    <property type="entry name" value="S-adenosyl-L-methionine-dependent methyltransferases"/>
    <property type="match status" value="1"/>
</dbReference>
<dbReference type="InterPro" id="IPR029063">
    <property type="entry name" value="SAM-dependent_MTases_sf"/>
</dbReference>
<evidence type="ECO:0000313" key="1">
    <source>
        <dbReference type="EMBL" id="MBK1827827.1"/>
    </source>
</evidence>
<protein>
    <submittedName>
        <fullName evidence="1">DUF268 domain-containing protein</fullName>
    </submittedName>
</protein>
<name>A0A934RB81_9BACT</name>